<name>A0A2N8R950_STUST</name>
<evidence type="ECO:0000313" key="1">
    <source>
        <dbReference type="EMBL" id="PNF57613.1"/>
    </source>
</evidence>
<gene>
    <name evidence="1" type="ORF">CXK99_20710</name>
</gene>
<comment type="caution">
    <text evidence="1">The sequence shown here is derived from an EMBL/GenBank/DDBJ whole genome shotgun (WGS) entry which is preliminary data.</text>
</comment>
<dbReference type="EMBL" id="POUM01000024">
    <property type="protein sequence ID" value="PNF57613.1"/>
    <property type="molecule type" value="Genomic_DNA"/>
</dbReference>
<evidence type="ECO:0000313" key="2">
    <source>
        <dbReference type="Proteomes" id="UP000236003"/>
    </source>
</evidence>
<protein>
    <submittedName>
        <fullName evidence="1">Uncharacterized protein</fullName>
    </submittedName>
</protein>
<proteinExistence type="predicted"/>
<dbReference type="RefSeq" id="WP_102821629.1">
    <property type="nucleotide sequence ID" value="NZ_JAMOHR010000030.1"/>
</dbReference>
<reference evidence="1 2" key="1">
    <citation type="submission" date="2018-01" db="EMBL/GenBank/DDBJ databases">
        <title>Denitrification phenotypes of diverse strains of Pseudomonas stutzeri.</title>
        <authorList>
            <person name="Milligan D.A."/>
            <person name="Bergaust L."/>
            <person name="Bakken L.R."/>
            <person name="Frostegard A."/>
        </authorList>
    </citation>
    <scope>NUCLEOTIDE SEQUENCE [LARGE SCALE GENOMIC DNA]</scope>
    <source>
        <strain evidence="1 2">CCUG 44592</strain>
    </source>
</reference>
<sequence>MIRPTKQAAQEKLMTEEHKAMQAECEARRHEEGHKERVDAFNAKLIADFGKENCTFLIRSYT</sequence>
<dbReference type="Proteomes" id="UP000236003">
    <property type="component" value="Unassembled WGS sequence"/>
</dbReference>
<dbReference type="AlphaFoldDB" id="A0A2N8R950"/>
<accession>A0A2N8R950</accession>
<organism evidence="1 2">
    <name type="scientific">Stutzerimonas stutzeri</name>
    <name type="common">Pseudomonas stutzeri</name>
    <dbReference type="NCBI Taxonomy" id="316"/>
    <lineage>
        <taxon>Bacteria</taxon>
        <taxon>Pseudomonadati</taxon>
        <taxon>Pseudomonadota</taxon>
        <taxon>Gammaproteobacteria</taxon>
        <taxon>Pseudomonadales</taxon>
        <taxon>Pseudomonadaceae</taxon>
        <taxon>Stutzerimonas</taxon>
    </lineage>
</organism>